<dbReference type="OrthoDB" id="2470693at2"/>
<dbReference type="RefSeq" id="WP_049741774.1">
    <property type="nucleotide sequence ID" value="NZ_BJON01000009.1"/>
</dbReference>
<protein>
    <submittedName>
        <fullName evidence="2">Uncharacterized protein</fullName>
    </submittedName>
</protein>
<dbReference type="EMBL" id="BJON01000009">
    <property type="protein sequence ID" value="GED68924.1"/>
    <property type="molecule type" value="Genomic_DNA"/>
</dbReference>
<dbReference type="Proteomes" id="UP000319578">
    <property type="component" value="Unassembled WGS sequence"/>
</dbReference>
<organism evidence="2 3">
    <name type="scientific">Brevibacillus reuszeri</name>
    <dbReference type="NCBI Taxonomy" id="54915"/>
    <lineage>
        <taxon>Bacteria</taxon>
        <taxon>Bacillati</taxon>
        <taxon>Bacillota</taxon>
        <taxon>Bacilli</taxon>
        <taxon>Bacillales</taxon>
        <taxon>Paenibacillaceae</taxon>
        <taxon>Brevibacillus</taxon>
    </lineage>
</organism>
<evidence type="ECO:0000313" key="2">
    <source>
        <dbReference type="EMBL" id="KNB69742.1"/>
    </source>
</evidence>
<sequence>MFGFGKKANKLDGIDVLIIKTVEAKNRNFYQVVFPSVLANDILSMLQKLEKSKMNQQEFLGEIGGFRIVTHLEAMTNIDILDDADLEARPVHIEDFANILLRRLEHLEESGKMEESEDMAFIMGELTMLRDGSYVPQN</sequence>
<gene>
    <name evidence="2" type="ORF">ADS79_28250</name>
    <name evidence="1" type="ORF">BRE01_26260</name>
</gene>
<keyword evidence="4" id="KW-1185">Reference proteome</keyword>
<name>A0A0K9YM70_9BACL</name>
<accession>A0A0K9YM70</accession>
<dbReference type="PATRIC" id="fig|54915.3.peg.4855"/>
<proteinExistence type="predicted"/>
<evidence type="ECO:0000313" key="4">
    <source>
        <dbReference type="Proteomes" id="UP000319578"/>
    </source>
</evidence>
<dbReference type="EMBL" id="LGIQ01000011">
    <property type="protein sequence ID" value="KNB69742.1"/>
    <property type="molecule type" value="Genomic_DNA"/>
</dbReference>
<evidence type="ECO:0000313" key="3">
    <source>
        <dbReference type="Proteomes" id="UP000036834"/>
    </source>
</evidence>
<dbReference type="Proteomes" id="UP000036834">
    <property type="component" value="Unassembled WGS sequence"/>
</dbReference>
<evidence type="ECO:0000313" key="1">
    <source>
        <dbReference type="EMBL" id="GED68924.1"/>
    </source>
</evidence>
<dbReference type="AlphaFoldDB" id="A0A0K9YM70"/>
<reference evidence="3" key="1">
    <citation type="submission" date="2015-07" db="EMBL/GenBank/DDBJ databases">
        <title>Genome sequencing project for genomic taxonomy and phylogenomics of Bacillus-like bacteria.</title>
        <authorList>
            <person name="Liu B."/>
            <person name="Wang J."/>
            <person name="Zhu Y."/>
            <person name="Liu G."/>
            <person name="Chen Q."/>
            <person name="Chen Z."/>
            <person name="Lan J."/>
            <person name="Che J."/>
            <person name="Ge C."/>
            <person name="Shi H."/>
            <person name="Pan Z."/>
            <person name="Liu X."/>
        </authorList>
    </citation>
    <scope>NUCLEOTIDE SEQUENCE [LARGE SCALE GENOMIC DNA]</scope>
    <source>
        <strain evidence="3">DSM 9887</strain>
    </source>
</reference>
<dbReference type="STRING" id="54915.ADS79_28250"/>
<comment type="caution">
    <text evidence="2">The sequence shown here is derived from an EMBL/GenBank/DDBJ whole genome shotgun (WGS) entry which is preliminary data.</text>
</comment>
<reference evidence="1 4" key="3">
    <citation type="submission" date="2019-06" db="EMBL/GenBank/DDBJ databases">
        <title>Whole genome shotgun sequence of Brevibacillus reuszeri NBRC 15719.</title>
        <authorList>
            <person name="Hosoyama A."/>
            <person name="Uohara A."/>
            <person name="Ohji S."/>
            <person name="Ichikawa N."/>
        </authorList>
    </citation>
    <scope>NUCLEOTIDE SEQUENCE [LARGE SCALE GENOMIC DNA]</scope>
    <source>
        <strain evidence="1 4">NBRC 15719</strain>
    </source>
</reference>
<reference evidence="2" key="2">
    <citation type="submission" date="2015-07" db="EMBL/GenBank/DDBJ databases">
        <title>MeaNS - Measles Nucleotide Surveillance Program.</title>
        <authorList>
            <person name="Tran T."/>
            <person name="Druce J."/>
        </authorList>
    </citation>
    <scope>NUCLEOTIDE SEQUENCE</scope>
    <source>
        <strain evidence="2">DSM 9887</strain>
    </source>
</reference>